<protein>
    <submittedName>
        <fullName evidence="1">Uncharacterized protein</fullName>
    </submittedName>
</protein>
<reference evidence="1 2" key="1">
    <citation type="journal article" date="2018" name="Sci. Rep.">
        <title>Genomic signatures of local adaptation to the degree of environmental predictability in rotifers.</title>
        <authorList>
            <person name="Franch-Gras L."/>
            <person name="Hahn C."/>
            <person name="Garcia-Roger E.M."/>
            <person name="Carmona M.J."/>
            <person name="Serra M."/>
            <person name="Gomez A."/>
        </authorList>
    </citation>
    <scope>NUCLEOTIDE SEQUENCE [LARGE SCALE GENOMIC DNA]</scope>
    <source>
        <strain evidence="1">HYR1</strain>
    </source>
</reference>
<evidence type="ECO:0000313" key="2">
    <source>
        <dbReference type="Proteomes" id="UP000276133"/>
    </source>
</evidence>
<sequence>MFFIYVTTDFGFGFDIADSNISQNLKCIDNSECDQNKLCDNYCDQINEIIQDSVIKKLKMKHS</sequence>
<evidence type="ECO:0000313" key="1">
    <source>
        <dbReference type="EMBL" id="RNA11689.1"/>
    </source>
</evidence>
<keyword evidence="2" id="KW-1185">Reference proteome</keyword>
<name>A0A3M7QK80_BRAPC</name>
<gene>
    <name evidence="1" type="ORF">BpHYR1_012508</name>
</gene>
<dbReference type="AlphaFoldDB" id="A0A3M7QK80"/>
<dbReference type="EMBL" id="REGN01005885">
    <property type="protein sequence ID" value="RNA11689.1"/>
    <property type="molecule type" value="Genomic_DNA"/>
</dbReference>
<comment type="caution">
    <text evidence="1">The sequence shown here is derived from an EMBL/GenBank/DDBJ whole genome shotgun (WGS) entry which is preliminary data.</text>
</comment>
<accession>A0A3M7QK80</accession>
<organism evidence="1 2">
    <name type="scientific">Brachionus plicatilis</name>
    <name type="common">Marine rotifer</name>
    <name type="synonym">Brachionus muelleri</name>
    <dbReference type="NCBI Taxonomy" id="10195"/>
    <lineage>
        <taxon>Eukaryota</taxon>
        <taxon>Metazoa</taxon>
        <taxon>Spiralia</taxon>
        <taxon>Gnathifera</taxon>
        <taxon>Rotifera</taxon>
        <taxon>Eurotatoria</taxon>
        <taxon>Monogononta</taxon>
        <taxon>Pseudotrocha</taxon>
        <taxon>Ploima</taxon>
        <taxon>Brachionidae</taxon>
        <taxon>Brachionus</taxon>
    </lineage>
</organism>
<dbReference type="Proteomes" id="UP000276133">
    <property type="component" value="Unassembled WGS sequence"/>
</dbReference>
<proteinExistence type="predicted"/>